<dbReference type="Pfam" id="PF00557">
    <property type="entry name" value="Peptidase_M24"/>
    <property type="match status" value="1"/>
</dbReference>
<dbReference type="RefSeq" id="WP_250140554.1">
    <property type="nucleotide sequence ID" value="NZ_JALIQP010000002.1"/>
</dbReference>
<evidence type="ECO:0000313" key="2">
    <source>
        <dbReference type="EMBL" id="MFC4542755.1"/>
    </source>
</evidence>
<proteinExistence type="predicted"/>
<comment type="caution">
    <text evidence="2">The sequence shown here is derived from an EMBL/GenBank/DDBJ whole genome shotgun (WGS) entry which is preliminary data.</text>
</comment>
<dbReference type="Gene3D" id="3.90.230.10">
    <property type="entry name" value="Creatinase/methionine aminopeptidase superfamily"/>
    <property type="match status" value="1"/>
</dbReference>
<dbReference type="Proteomes" id="UP001595898">
    <property type="component" value="Unassembled WGS sequence"/>
</dbReference>
<dbReference type="InterPro" id="IPR050659">
    <property type="entry name" value="Peptidase_M24B"/>
</dbReference>
<dbReference type="InterPro" id="IPR036005">
    <property type="entry name" value="Creatinase/aminopeptidase-like"/>
</dbReference>
<gene>
    <name evidence="2" type="ORF">ACFO5R_12565</name>
</gene>
<sequence length="360" mass="37315">MTGGDDTLEAALATALDSRETVAFVHAGSVRDPAIRYCLSSAEPSALGDQLRSVGSVALAFDGTDWVVEWSDRSAGRAAATLASRLADRLGPGTVHTPARIPHDAALYLEQAGFSLTSTDVVERTRATKMDTEREAVADSQTAAGAGIRRAAAVLADATIADGRLVADDAAVTPGRLRRAVDEAIVAAGGVPGANTSIAAPEGDAALEPGSPIVVATAPRGRSGYHGGLVRTLVVDSEGGTERRAHVAVTQAFRSVQSMLTAATESVTAVEADLEAEIRGFGFPDEPVETRVAGVGLEPAERPRGGGDEVGPGSLVRIEAAVEFDPDRWIRLADVLAVREREVAWLDAPSRSIEPTAVLE</sequence>
<accession>A0ABD5PQE2</accession>
<evidence type="ECO:0000259" key="1">
    <source>
        <dbReference type="Pfam" id="PF00557"/>
    </source>
</evidence>
<protein>
    <submittedName>
        <fullName evidence="2">M24 family metallopeptidase</fullName>
    </submittedName>
</protein>
<dbReference type="InterPro" id="IPR000994">
    <property type="entry name" value="Pept_M24"/>
</dbReference>
<feature type="domain" description="Peptidase M24" evidence="1">
    <location>
        <begin position="193"/>
        <end position="340"/>
    </location>
</feature>
<organism evidence="2 3">
    <name type="scientific">Halosolutus amylolyticus</name>
    <dbReference type="NCBI Taxonomy" id="2932267"/>
    <lineage>
        <taxon>Archaea</taxon>
        <taxon>Methanobacteriati</taxon>
        <taxon>Methanobacteriota</taxon>
        <taxon>Stenosarchaea group</taxon>
        <taxon>Halobacteria</taxon>
        <taxon>Halobacteriales</taxon>
        <taxon>Natrialbaceae</taxon>
        <taxon>Halosolutus</taxon>
    </lineage>
</organism>
<dbReference type="PANTHER" id="PTHR46112:SF2">
    <property type="entry name" value="XAA-PRO AMINOPEPTIDASE P-RELATED"/>
    <property type="match status" value="1"/>
</dbReference>
<reference evidence="2 3" key="1">
    <citation type="journal article" date="2019" name="Int. J. Syst. Evol. Microbiol.">
        <title>The Global Catalogue of Microorganisms (GCM) 10K type strain sequencing project: providing services to taxonomists for standard genome sequencing and annotation.</title>
        <authorList>
            <consortium name="The Broad Institute Genomics Platform"/>
            <consortium name="The Broad Institute Genome Sequencing Center for Infectious Disease"/>
            <person name="Wu L."/>
            <person name="Ma J."/>
        </authorList>
    </citation>
    <scope>NUCLEOTIDE SEQUENCE [LARGE SCALE GENOMIC DNA]</scope>
    <source>
        <strain evidence="2 3">WLHS5</strain>
    </source>
</reference>
<dbReference type="AlphaFoldDB" id="A0ABD5PQE2"/>
<dbReference type="EMBL" id="JBHSFA010000007">
    <property type="protein sequence ID" value="MFC4542755.1"/>
    <property type="molecule type" value="Genomic_DNA"/>
</dbReference>
<evidence type="ECO:0000313" key="3">
    <source>
        <dbReference type="Proteomes" id="UP001595898"/>
    </source>
</evidence>
<dbReference type="SUPFAM" id="SSF55920">
    <property type="entry name" value="Creatinase/aminopeptidase"/>
    <property type="match status" value="1"/>
</dbReference>
<dbReference type="PANTHER" id="PTHR46112">
    <property type="entry name" value="AMINOPEPTIDASE"/>
    <property type="match status" value="1"/>
</dbReference>
<keyword evidence="3" id="KW-1185">Reference proteome</keyword>
<name>A0ABD5PQE2_9EURY</name>